<gene>
    <name evidence="1" type="ORF">POCULU_LOCUS8785</name>
</gene>
<organism evidence="1 2">
    <name type="scientific">Paraglomus occultum</name>
    <dbReference type="NCBI Taxonomy" id="144539"/>
    <lineage>
        <taxon>Eukaryota</taxon>
        <taxon>Fungi</taxon>
        <taxon>Fungi incertae sedis</taxon>
        <taxon>Mucoromycota</taxon>
        <taxon>Glomeromycotina</taxon>
        <taxon>Glomeromycetes</taxon>
        <taxon>Paraglomerales</taxon>
        <taxon>Paraglomeraceae</taxon>
        <taxon>Paraglomus</taxon>
    </lineage>
</organism>
<dbReference type="Proteomes" id="UP000789572">
    <property type="component" value="Unassembled WGS sequence"/>
</dbReference>
<feature type="non-terminal residue" evidence="1">
    <location>
        <position position="1"/>
    </location>
</feature>
<dbReference type="EMBL" id="CAJVPJ010002762">
    <property type="protein sequence ID" value="CAG8628769.1"/>
    <property type="molecule type" value="Genomic_DNA"/>
</dbReference>
<dbReference type="AlphaFoldDB" id="A0A9N9GRP7"/>
<reference evidence="1" key="1">
    <citation type="submission" date="2021-06" db="EMBL/GenBank/DDBJ databases">
        <authorList>
            <person name="Kallberg Y."/>
            <person name="Tangrot J."/>
            <person name="Rosling A."/>
        </authorList>
    </citation>
    <scope>NUCLEOTIDE SEQUENCE</scope>
    <source>
        <strain evidence="1">IA702</strain>
    </source>
</reference>
<name>A0A9N9GRP7_9GLOM</name>
<evidence type="ECO:0000313" key="2">
    <source>
        <dbReference type="Proteomes" id="UP000789572"/>
    </source>
</evidence>
<accession>A0A9N9GRP7</accession>
<proteinExistence type="predicted"/>
<sequence length="46" mass="5619">DRTSTEKNYNKHTYKLITQTTIVLTWPTMARKKKYKLWPKSLVYRS</sequence>
<protein>
    <submittedName>
        <fullName evidence="1">1237_t:CDS:1</fullName>
    </submittedName>
</protein>
<evidence type="ECO:0000313" key="1">
    <source>
        <dbReference type="EMBL" id="CAG8628769.1"/>
    </source>
</evidence>
<keyword evidence="2" id="KW-1185">Reference proteome</keyword>
<comment type="caution">
    <text evidence="1">The sequence shown here is derived from an EMBL/GenBank/DDBJ whole genome shotgun (WGS) entry which is preliminary data.</text>
</comment>